<comment type="caution">
    <text evidence="1">The sequence shown here is derived from an EMBL/GenBank/DDBJ whole genome shotgun (WGS) entry which is preliminary data.</text>
</comment>
<gene>
    <name evidence="1" type="ORF">GCM10022410_16590</name>
</gene>
<reference evidence="2" key="1">
    <citation type="journal article" date="2019" name="Int. J. Syst. Evol. Microbiol.">
        <title>The Global Catalogue of Microorganisms (GCM) 10K type strain sequencing project: providing services to taxonomists for standard genome sequencing and annotation.</title>
        <authorList>
            <consortium name="The Broad Institute Genomics Platform"/>
            <consortium name="The Broad Institute Genome Sequencing Center for Infectious Disease"/>
            <person name="Wu L."/>
            <person name="Ma J."/>
        </authorList>
    </citation>
    <scope>NUCLEOTIDE SEQUENCE [LARGE SCALE GENOMIC DNA]</scope>
    <source>
        <strain evidence="2">JCM 17250</strain>
    </source>
</reference>
<protein>
    <recommendedName>
        <fullName evidence="3">Aspartyl-phosphate phosphatase Spo0E family protein</fullName>
    </recommendedName>
</protein>
<evidence type="ECO:0000313" key="2">
    <source>
        <dbReference type="Proteomes" id="UP001501734"/>
    </source>
</evidence>
<keyword evidence="2" id="KW-1185">Reference proteome</keyword>
<dbReference type="Proteomes" id="UP001501734">
    <property type="component" value="Unassembled WGS sequence"/>
</dbReference>
<dbReference type="EMBL" id="BAABDL010000085">
    <property type="protein sequence ID" value="GAA4071632.1"/>
    <property type="molecule type" value="Genomic_DNA"/>
</dbReference>
<name>A0ABP7VPC2_9BACI</name>
<sequence length="60" mass="7050">MSNTDQVKQFKAQIVQLNKQLIQIEKRIAMNSDYVVCANHEKYVAQILKYYDKLALSVQF</sequence>
<accession>A0ABP7VPC2</accession>
<evidence type="ECO:0008006" key="3">
    <source>
        <dbReference type="Google" id="ProtNLM"/>
    </source>
</evidence>
<dbReference type="RefSeq" id="WP_344912116.1">
    <property type="nucleotide sequence ID" value="NZ_BAABDL010000085.1"/>
</dbReference>
<proteinExistence type="predicted"/>
<organism evidence="1 2">
    <name type="scientific">Amphibacillus indicireducens</name>
    <dbReference type="NCBI Taxonomy" id="1076330"/>
    <lineage>
        <taxon>Bacteria</taxon>
        <taxon>Bacillati</taxon>
        <taxon>Bacillota</taxon>
        <taxon>Bacilli</taxon>
        <taxon>Bacillales</taxon>
        <taxon>Bacillaceae</taxon>
        <taxon>Amphibacillus</taxon>
    </lineage>
</organism>
<evidence type="ECO:0000313" key="1">
    <source>
        <dbReference type="EMBL" id="GAA4071632.1"/>
    </source>
</evidence>